<evidence type="ECO:0000256" key="1">
    <source>
        <dbReference type="SAM" id="MobiDB-lite"/>
    </source>
</evidence>
<dbReference type="InterPro" id="IPR008517">
    <property type="entry name" value="GNA1162-like"/>
</dbReference>
<dbReference type="Gene3D" id="3.40.50.10610">
    <property type="entry name" value="ABC-type transport auxiliary lipoprotein component"/>
    <property type="match status" value="1"/>
</dbReference>
<dbReference type="PROSITE" id="PS51257">
    <property type="entry name" value="PROKAR_LIPOPROTEIN"/>
    <property type="match status" value="1"/>
</dbReference>
<evidence type="ECO:0000313" key="4">
    <source>
        <dbReference type="Proteomes" id="UP000286976"/>
    </source>
</evidence>
<evidence type="ECO:0008006" key="5">
    <source>
        <dbReference type="Google" id="ProtNLM"/>
    </source>
</evidence>
<feature type="chain" id="PRO_5019474661" description="Lipoprotein" evidence="2">
    <location>
        <begin position="21"/>
        <end position="230"/>
    </location>
</feature>
<dbReference type="Proteomes" id="UP000286976">
    <property type="component" value="Unassembled WGS sequence"/>
</dbReference>
<reference evidence="3 4" key="1">
    <citation type="journal article" date="2011" name="Front. Microbiol.">
        <title>Genomic signatures of strain selection and enhancement in Bacillus atrophaeus var. globigii, a historical biowarfare simulant.</title>
        <authorList>
            <person name="Gibbons H.S."/>
            <person name="Broomall S.M."/>
            <person name="McNew L.A."/>
            <person name="Daligault H."/>
            <person name="Chapman C."/>
            <person name="Bruce D."/>
            <person name="Karavis M."/>
            <person name="Krepps M."/>
            <person name="McGregor P.A."/>
            <person name="Hong C."/>
            <person name="Park K.H."/>
            <person name="Akmal A."/>
            <person name="Feldman A."/>
            <person name="Lin J.S."/>
            <person name="Chang W.E."/>
            <person name="Higgs B.W."/>
            <person name="Demirev P."/>
            <person name="Lindquist J."/>
            <person name="Liem A."/>
            <person name="Fochler E."/>
            <person name="Read T.D."/>
            <person name="Tapia R."/>
            <person name="Johnson S."/>
            <person name="Bishop-Lilly K.A."/>
            <person name="Detter C."/>
            <person name="Han C."/>
            <person name="Sozhamannan S."/>
            <person name="Rosenzweig C.N."/>
            <person name="Skowronski E.W."/>
        </authorList>
    </citation>
    <scope>NUCLEOTIDE SEQUENCE [LARGE SCALE GENOMIC DNA]</scope>
    <source>
        <strain evidence="3 4">AIT1</strain>
    </source>
</reference>
<dbReference type="OrthoDB" id="1014694at2"/>
<dbReference type="RefSeq" id="WP_126758099.1">
    <property type="nucleotide sequence ID" value="NZ_PIPQ01000009.1"/>
</dbReference>
<sequence length="230" mass="25263">MIKRCIFGLTLIFGLSACQVAPTGPDREFLANIHEEKPRSILVVPVNNETIDVMAPTSVLATLPIVLGEKGYYVYPVNTVKTLLENEGYYEPAEIHNAPTHSLASLFGADTVLYVTIHEWDAQYILLSTTTVVDFEYTLKNSNGDTLWAARKKLSYTPEATNSGNPFVDLVASAISAAIERASPNYLPLTRTANGQVFYNARRGLPPGPHNPTYGPYYESLAPKEPVAEK</sequence>
<keyword evidence="2" id="KW-0732">Signal</keyword>
<feature type="signal peptide" evidence="2">
    <location>
        <begin position="1"/>
        <end position="20"/>
    </location>
</feature>
<accession>A0A432WW71</accession>
<dbReference type="EMBL" id="PIPQ01000009">
    <property type="protein sequence ID" value="RUO38001.1"/>
    <property type="molecule type" value="Genomic_DNA"/>
</dbReference>
<name>A0A432WW71_9GAMM</name>
<evidence type="ECO:0000256" key="2">
    <source>
        <dbReference type="SAM" id="SignalP"/>
    </source>
</evidence>
<organism evidence="3 4">
    <name type="scientific">Aliidiomarina taiwanensis</name>
    <dbReference type="NCBI Taxonomy" id="946228"/>
    <lineage>
        <taxon>Bacteria</taxon>
        <taxon>Pseudomonadati</taxon>
        <taxon>Pseudomonadota</taxon>
        <taxon>Gammaproteobacteria</taxon>
        <taxon>Alteromonadales</taxon>
        <taxon>Idiomarinaceae</taxon>
        <taxon>Aliidiomarina</taxon>
    </lineage>
</organism>
<dbReference type="AlphaFoldDB" id="A0A432WW71"/>
<gene>
    <name evidence="3" type="ORF">CWE15_10815</name>
</gene>
<keyword evidence="4" id="KW-1185">Reference proteome</keyword>
<evidence type="ECO:0000313" key="3">
    <source>
        <dbReference type="EMBL" id="RUO38001.1"/>
    </source>
</evidence>
<protein>
    <recommendedName>
        <fullName evidence="5">Lipoprotein</fullName>
    </recommendedName>
</protein>
<comment type="caution">
    <text evidence="3">The sequence shown here is derived from an EMBL/GenBank/DDBJ whole genome shotgun (WGS) entry which is preliminary data.</text>
</comment>
<feature type="region of interest" description="Disordered" evidence="1">
    <location>
        <begin position="209"/>
        <end position="230"/>
    </location>
</feature>
<proteinExistence type="predicted"/>
<dbReference type="Pfam" id="PF05643">
    <property type="entry name" value="GNA1162-like"/>
    <property type="match status" value="1"/>
</dbReference>